<accession>A0A8W8NLJ0</accession>
<evidence type="ECO:0000313" key="9">
    <source>
        <dbReference type="EnsemblMetazoa" id="G6773.1:cds"/>
    </source>
</evidence>
<evidence type="ECO:0000256" key="3">
    <source>
        <dbReference type="ARBA" id="ARBA00020737"/>
    </source>
</evidence>
<dbReference type="GO" id="GO:0003723">
    <property type="term" value="F:RNA binding"/>
    <property type="evidence" value="ECO:0007669"/>
    <property type="project" value="UniProtKB-UniRule"/>
</dbReference>
<keyword evidence="5" id="KW-0539">Nucleus</keyword>
<dbReference type="InterPro" id="IPR034353">
    <property type="entry name" value="ABT1/ESF2_RRM"/>
</dbReference>
<keyword evidence="4 6" id="KW-0694">RNA-binding</keyword>
<dbReference type="EnsemblMetazoa" id="G6773.1">
    <property type="protein sequence ID" value="G6773.1:cds"/>
    <property type="gene ID" value="G6773"/>
</dbReference>
<dbReference type="InterPro" id="IPR012677">
    <property type="entry name" value="Nucleotide-bd_a/b_plait_sf"/>
</dbReference>
<dbReference type="GO" id="GO:0034462">
    <property type="term" value="P:small-subunit processome assembly"/>
    <property type="evidence" value="ECO:0007669"/>
    <property type="project" value="TreeGrafter"/>
</dbReference>
<evidence type="ECO:0000256" key="4">
    <source>
        <dbReference type="ARBA" id="ARBA00022884"/>
    </source>
</evidence>
<dbReference type="InterPro" id="IPR035979">
    <property type="entry name" value="RBD_domain_sf"/>
</dbReference>
<dbReference type="PANTHER" id="PTHR12311">
    <property type="entry name" value="ACTIVATOR OF BASAL TRANSCRIPTION 1"/>
    <property type="match status" value="1"/>
</dbReference>
<dbReference type="AlphaFoldDB" id="A0A8W8NLJ0"/>
<dbReference type="PROSITE" id="PS50102">
    <property type="entry name" value="RRM"/>
    <property type="match status" value="1"/>
</dbReference>
<protein>
    <recommendedName>
        <fullName evidence="3">Activator of basal transcription 1</fullName>
    </recommendedName>
</protein>
<sequence length="249" mass="29230">MEEKQTHEDESLDQIVKITKKKRKPQEPGVIYLSRIPALMNVKTIKDIFGQYGEIGKVFLQPNEKAANTKRGRIFTEGWIEFLDKKIAKRVATNLNNTLIGGKKRSRWHDEIWNIKYLHRFKWAHLNERLAYEKAVHKQRLRTEIAQVKRVANYHIQNAERGKKMKAIEDRKRKQGKSFEEDEKEGDYEITQRETEEETMAKKRKLDSVVETSKGGRKKKEGLNKKSFFARTSLIKSIFSGGHDDDDED</sequence>
<dbReference type="PANTHER" id="PTHR12311:SF7">
    <property type="entry name" value="ACTIVATOR OF BASAL TRANSCRIPTION 1"/>
    <property type="match status" value="1"/>
</dbReference>
<dbReference type="EnsemblMetazoa" id="G6773.2">
    <property type="protein sequence ID" value="G6773.2:cds"/>
    <property type="gene ID" value="G6773"/>
</dbReference>
<dbReference type="OMA" id="PNGSWAF"/>
<dbReference type="EnsemblMetazoa" id="G6773.3">
    <property type="protein sequence ID" value="G6773.3:cds"/>
    <property type="gene ID" value="G6773"/>
</dbReference>
<name>A0A8W8NLJ0_MAGGI</name>
<feature type="domain" description="RRM" evidence="8">
    <location>
        <begin position="29"/>
        <end position="104"/>
    </location>
</feature>
<dbReference type="OrthoDB" id="287393at2759"/>
<feature type="region of interest" description="Disordered" evidence="7">
    <location>
        <begin position="165"/>
        <end position="223"/>
    </location>
</feature>
<proteinExistence type="inferred from homology"/>
<reference evidence="9" key="1">
    <citation type="submission" date="2022-08" db="UniProtKB">
        <authorList>
            <consortium name="EnsemblMetazoa"/>
        </authorList>
    </citation>
    <scope>IDENTIFICATION</scope>
    <source>
        <strain evidence="9">05x7-T-G4-1.051#20</strain>
    </source>
</reference>
<comment type="similarity">
    <text evidence="2">Belongs to the ESF2/ABP1 family.</text>
</comment>
<dbReference type="CDD" id="cd12263">
    <property type="entry name" value="RRM_ABT1_like"/>
    <property type="match status" value="1"/>
</dbReference>
<evidence type="ECO:0000256" key="2">
    <source>
        <dbReference type="ARBA" id="ARBA00005819"/>
    </source>
</evidence>
<dbReference type="InterPro" id="IPR039119">
    <property type="entry name" value="ABT1/Esf2"/>
</dbReference>
<dbReference type="InterPro" id="IPR000504">
    <property type="entry name" value="RRM_dom"/>
</dbReference>
<evidence type="ECO:0000256" key="1">
    <source>
        <dbReference type="ARBA" id="ARBA00004604"/>
    </source>
</evidence>
<evidence type="ECO:0000256" key="6">
    <source>
        <dbReference type="PROSITE-ProRule" id="PRU00176"/>
    </source>
</evidence>
<dbReference type="GO" id="GO:0000480">
    <property type="term" value="P:endonucleolytic cleavage in 5'-ETS of tricistronic rRNA transcript (SSU-rRNA, 5.8S rRNA, LSU-rRNA)"/>
    <property type="evidence" value="ECO:0007669"/>
    <property type="project" value="TreeGrafter"/>
</dbReference>
<dbReference type="SUPFAM" id="SSF54928">
    <property type="entry name" value="RNA-binding domain, RBD"/>
    <property type="match status" value="1"/>
</dbReference>
<dbReference type="Pfam" id="PF00076">
    <property type="entry name" value="RRM_1"/>
    <property type="match status" value="1"/>
</dbReference>
<dbReference type="GO" id="GO:0000447">
    <property type="term" value="P:endonucleolytic cleavage in ITS1 to separate SSU-rRNA from 5.8S rRNA and LSU-rRNA from tricistronic rRNA transcript (SSU-rRNA, 5.8S rRNA, LSU-rRNA)"/>
    <property type="evidence" value="ECO:0007669"/>
    <property type="project" value="TreeGrafter"/>
</dbReference>
<dbReference type="Gene3D" id="3.30.70.330">
    <property type="match status" value="1"/>
</dbReference>
<comment type="subcellular location">
    <subcellularLocation>
        <location evidence="1">Nucleus</location>
        <location evidence="1">Nucleolus</location>
    </subcellularLocation>
</comment>
<dbReference type="GO" id="GO:0000472">
    <property type="term" value="P:endonucleolytic cleavage to generate mature 5'-end of SSU-rRNA from (SSU-rRNA, 5.8S rRNA, LSU-rRNA)"/>
    <property type="evidence" value="ECO:0007669"/>
    <property type="project" value="TreeGrafter"/>
</dbReference>
<evidence type="ECO:0000256" key="5">
    <source>
        <dbReference type="ARBA" id="ARBA00023242"/>
    </source>
</evidence>
<dbReference type="GO" id="GO:0005730">
    <property type="term" value="C:nucleolus"/>
    <property type="evidence" value="ECO:0007669"/>
    <property type="project" value="UniProtKB-SubCell"/>
</dbReference>
<evidence type="ECO:0000259" key="8">
    <source>
        <dbReference type="PROSITE" id="PS50102"/>
    </source>
</evidence>
<evidence type="ECO:0000313" key="10">
    <source>
        <dbReference type="Proteomes" id="UP000005408"/>
    </source>
</evidence>
<dbReference type="Proteomes" id="UP000005408">
    <property type="component" value="Unassembled WGS sequence"/>
</dbReference>
<organism evidence="9 10">
    <name type="scientific">Magallana gigas</name>
    <name type="common">Pacific oyster</name>
    <name type="synonym">Crassostrea gigas</name>
    <dbReference type="NCBI Taxonomy" id="29159"/>
    <lineage>
        <taxon>Eukaryota</taxon>
        <taxon>Metazoa</taxon>
        <taxon>Spiralia</taxon>
        <taxon>Lophotrochozoa</taxon>
        <taxon>Mollusca</taxon>
        <taxon>Bivalvia</taxon>
        <taxon>Autobranchia</taxon>
        <taxon>Pteriomorphia</taxon>
        <taxon>Ostreida</taxon>
        <taxon>Ostreoidea</taxon>
        <taxon>Ostreidae</taxon>
        <taxon>Magallana</taxon>
    </lineage>
</organism>
<evidence type="ECO:0000256" key="7">
    <source>
        <dbReference type="SAM" id="MobiDB-lite"/>
    </source>
</evidence>
<dbReference type="EnsemblMetazoa" id="G6773.4">
    <property type="protein sequence ID" value="G6773.4:cds"/>
    <property type="gene ID" value="G6773"/>
</dbReference>
<keyword evidence="10" id="KW-1185">Reference proteome</keyword>